<reference evidence="6 7" key="1">
    <citation type="journal article" date="2008" name="Nature">
        <title>The Phaeodactylum genome reveals the evolutionary history of diatom genomes.</title>
        <authorList>
            <person name="Bowler C."/>
            <person name="Allen A.E."/>
            <person name="Badger J.H."/>
            <person name="Grimwood J."/>
            <person name="Jabbari K."/>
            <person name="Kuo A."/>
            <person name="Maheswari U."/>
            <person name="Martens C."/>
            <person name="Maumus F."/>
            <person name="Otillar R.P."/>
            <person name="Rayko E."/>
            <person name="Salamov A."/>
            <person name="Vandepoele K."/>
            <person name="Beszteri B."/>
            <person name="Gruber A."/>
            <person name="Heijde M."/>
            <person name="Katinka M."/>
            <person name="Mock T."/>
            <person name="Valentin K."/>
            <person name="Verret F."/>
            <person name="Berges J.A."/>
            <person name="Brownlee C."/>
            <person name="Cadoret J.P."/>
            <person name="Chiovitti A."/>
            <person name="Choi C.J."/>
            <person name="Coesel S."/>
            <person name="De Martino A."/>
            <person name="Detter J.C."/>
            <person name="Durkin C."/>
            <person name="Falciatore A."/>
            <person name="Fournet J."/>
            <person name="Haruta M."/>
            <person name="Huysman M.J."/>
            <person name="Jenkins B.D."/>
            <person name="Jiroutova K."/>
            <person name="Jorgensen R.E."/>
            <person name="Joubert Y."/>
            <person name="Kaplan A."/>
            <person name="Kroger N."/>
            <person name="Kroth P.G."/>
            <person name="La Roche J."/>
            <person name="Lindquist E."/>
            <person name="Lommer M."/>
            <person name="Martin-Jezequel V."/>
            <person name="Lopez P.J."/>
            <person name="Lucas S."/>
            <person name="Mangogna M."/>
            <person name="McGinnis K."/>
            <person name="Medlin L.K."/>
            <person name="Montsant A."/>
            <person name="Oudot-Le Secq M.P."/>
            <person name="Napoli C."/>
            <person name="Obornik M."/>
            <person name="Parker M.S."/>
            <person name="Petit J.L."/>
            <person name="Porcel B.M."/>
            <person name="Poulsen N."/>
            <person name="Robison M."/>
            <person name="Rychlewski L."/>
            <person name="Rynearson T.A."/>
            <person name="Schmutz J."/>
            <person name="Shapiro H."/>
            <person name="Siaut M."/>
            <person name="Stanley M."/>
            <person name="Sussman M.R."/>
            <person name="Taylor A.R."/>
            <person name="Vardi A."/>
            <person name="von Dassow P."/>
            <person name="Vyverman W."/>
            <person name="Willis A."/>
            <person name="Wyrwicz L.S."/>
            <person name="Rokhsar D.S."/>
            <person name="Weissenbach J."/>
            <person name="Armbrust E.V."/>
            <person name="Green B.R."/>
            <person name="Van de Peer Y."/>
            <person name="Grigoriev I.V."/>
        </authorList>
    </citation>
    <scope>NUCLEOTIDE SEQUENCE [LARGE SCALE GENOMIC DNA]</scope>
    <source>
        <strain evidence="6 7">CCAP 1055/1</strain>
    </source>
</reference>
<comment type="similarity">
    <text evidence="4">Belongs to the cyclophilin-type PPIase family.</text>
</comment>
<keyword evidence="2 4" id="KW-0697">Rotamase</keyword>
<dbReference type="EC" id="5.2.1.8" evidence="4"/>
<dbReference type="PaxDb" id="2850-Phatr9070"/>
<dbReference type="PROSITE" id="PS50072">
    <property type="entry name" value="CSA_PPIASE_2"/>
    <property type="match status" value="1"/>
</dbReference>
<evidence type="ECO:0000313" key="6">
    <source>
        <dbReference type="EMBL" id="EEC51231.1"/>
    </source>
</evidence>
<evidence type="ECO:0000256" key="1">
    <source>
        <dbReference type="ARBA" id="ARBA00000971"/>
    </source>
</evidence>
<dbReference type="InterPro" id="IPR002130">
    <property type="entry name" value="Cyclophilin-type_PPIase_dom"/>
</dbReference>
<dbReference type="PANTHER" id="PTHR11071:SF561">
    <property type="entry name" value="PEPTIDYL-PROLYL CIS-TRANS ISOMERASE D-RELATED"/>
    <property type="match status" value="1"/>
</dbReference>
<dbReference type="InterPro" id="IPR020892">
    <property type="entry name" value="Cyclophilin-type_PPIase_CS"/>
</dbReference>
<comment type="catalytic activity">
    <reaction evidence="1 4">
        <text>[protein]-peptidylproline (omega=180) = [protein]-peptidylproline (omega=0)</text>
        <dbReference type="Rhea" id="RHEA:16237"/>
        <dbReference type="Rhea" id="RHEA-COMP:10747"/>
        <dbReference type="Rhea" id="RHEA-COMP:10748"/>
        <dbReference type="ChEBI" id="CHEBI:83833"/>
        <dbReference type="ChEBI" id="CHEBI:83834"/>
        <dbReference type="EC" id="5.2.1.8"/>
    </reaction>
</comment>
<dbReference type="GeneID" id="7196512"/>
<proteinExistence type="inferred from homology"/>
<dbReference type="AlphaFoldDB" id="B7FPU1"/>
<reference evidence="7" key="2">
    <citation type="submission" date="2008-08" db="EMBL/GenBank/DDBJ databases">
        <authorList>
            <consortium name="Diatom Consortium"/>
            <person name="Grigoriev I."/>
            <person name="Grimwood J."/>
            <person name="Kuo A."/>
            <person name="Otillar R.P."/>
            <person name="Salamov A."/>
            <person name="Detter J.C."/>
            <person name="Lindquist E."/>
            <person name="Shapiro H."/>
            <person name="Lucas S."/>
            <person name="Glavina del Rio T."/>
            <person name="Pitluck S."/>
            <person name="Rokhsar D."/>
            <person name="Bowler C."/>
        </authorList>
    </citation>
    <scope>GENOME REANNOTATION</scope>
    <source>
        <strain evidence="7">CCAP 1055/1</strain>
    </source>
</reference>
<dbReference type="EMBL" id="CM000605">
    <property type="protein sequence ID" value="EEC51231.1"/>
    <property type="molecule type" value="Genomic_DNA"/>
</dbReference>
<protein>
    <recommendedName>
        <fullName evidence="4">Peptidyl-prolyl cis-trans isomerase</fullName>
        <shortName evidence="4">PPIase</shortName>
        <ecNumber evidence="4">5.2.1.8</ecNumber>
    </recommendedName>
</protein>
<evidence type="ECO:0000256" key="4">
    <source>
        <dbReference type="RuleBase" id="RU363019"/>
    </source>
</evidence>
<sequence length="192" mass="21096">MASTSPDPTVMEAIERGNVVVFFDVSLGESGDNETPLGRIKIELFQQDCPKTCENFRQFCTGEFLQNEQPTGYKNSIFHRVIKGFMIQGGDFVNHDGSGKMSIYGATSFPDENFLHKHDRPGLLSSANSGPNTNGCQFFITCGKADWLDGKHVVFGQVLDADSMLTVRKCEAAPVNGSEPRLPIRIVQCGEL</sequence>
<dbReference type="GO" id="GO:0006457">
    <property type="term" value="P:protein folding"/>
    <property type="evidence" value="ECO:0007669"/>
    <property type="project" value="InterPro"/>
</dbReference>
<evidence type="ECO:0000259" key="5">
    <source>
        <dbReference type="PROSITE" id="PS50072"/>
    </source>
</evidence>
<dbReference type="GO" id="GO:0016018">
    <property type="term" value="F:cyclosporin A binding"/>
    <property type="evidence" value="ECO:0007669"/>
    <property type="project" value="TreeGrafter"/>
</dbReference>
<evidence type="ECO:0000313" key="7">
    <source>
        <dbReference type="Proteomes" id="UP000000759"/>
    </source>
</evidence>
<dbReference type="PIRSF" id="PIRSF001467">
    <property type="entry name" value="Peptidylpro_ismrse"/>
    <property type="match status" value="1"/>
</dbReference>
<dbReference type="GO" id="GO:0005737">
    <property type="term" value="C:cytoplasm"/>
    <property type="evidence" value="ECO:0007669"/>
    <property type="project" value="TreeGrafter"/>
</dbReference>
<evidence type="ECO:0000256" key="2">
    <source>
        <dbReference type="ARBA" id="ARBA00023110"/>
    </source>
</evidence>
<dbReference type="RefSeq" id="XP_002176768.1">
    <property type="nucleotide sequence ID" value="XM_002176732.1"/>
</dbReference>
<dbReference type="GO" id="GO:0003755">
    <property type="term" value="F:peptidyl-prolyl cis-trans isomerase activity"/>
    <property type="evidence" value="ECO:0007669"/>
    <property type="project" value="UniProtKB-UniRule"/>
</dbReference>
<dbReference type="STRING" id="556484.B7FPU1"/>
<dbReference type="HOGENOM" id="CLU_012062_4_3_1"/>
<dbReference type="InterPro" id="IPR029000">
    <property type="entry name" value="Cyclophilin-like_dom_sf"/>
</dbReference>
<accession>B7FPU1</accession>
<dbReference type="PROSITE" id="PS00170">
    <property type="entry name" value="CSA_PPIASE_1"/>
    <property type="match status" value="1"/>
</dbReference>
<dbReference type="OrthoDB" id="193499at2759"/>
<evidence type="ECO:0000256" key="3">
    <source>
        <dbReference type="ARBA" id="ARBA00023235"/>
    </source>
</evidence>
<dbReference type="PANTHER" id="PTHR11071">
    <property type="entry name" value="PEPTIDYL-PROLYL CIS-TRANS ISOMERASE"/>
    <property type="match status" value="1"/>
</dbReference>
<dbReference type="eggNOG" id="KOG0879">
    <property type="taxonomic scope" value="Eukaryota"/>
</dbReference>
<dbReference type="PRINTS" id="PR00153">
    <property type="entry name" value="CSAPPISMRASE"/>
</dbReference>
<dbReference type="SUPFAM" id="SSF50891">
    <property type="entry name" value="Cyclophilin-like"/>
    <property type="match status" value="1"/>
</dbReference>
<dbReference type="FunFam" id="2.40.100.10:FF:000025">
    <property type="entry name" value="Peptidyl-prolyl cis-trans isomerase CYP19-2"/>
    <property type="match status" value="1"/>
</dbReference>
<gene>
    <name evidence="6" type="ORF">PHATRDRAFT_9070</name>
</gene>
<keyword evidence="7" id="KW-1185">Reference proteome</keyword>
<dbReference type="Gene3D" id="2.40.100.10">
    <property type="entry name" value="Cyclophilin-like"/>
    <property type="match status" value="1"/>
</dbReference>
<dbReference type="Pfam" id="PF00160">
    <property type="entry name" value="Pro_isomerase"/>
    <property type="match status" value="1"/>
</dbReference>
<organism evidence="6 7">
    <name type="scientific">Phaeodactylum tricornutum (strain CCAP 1055/1)</name>
    <dbReference type="NCBI Taxonomy" id="556484"/>
    <lineage>
        <taxon>Eukaryota</taxon>
        <taxon>Sar</taxon>
        <taxon>Stramenopiles</taxon>
        <taxon>Ochrophyta</taxon>
        <taxon>Bacillariophyta</taxon>
        <taxon>Bacillariophyceae</taxon>
        <taxon>Bacillariophycidae</taxon>
        <taxon>Naviculales</taxon>
        <taxon>Phaeodactylaceae</taxon>
        <taxon>Phaeodactylum</taxon>
    </lineage>
</organism>
<dbReference type="InParanoid" id="B7FPU1"/>
<keyword evidence="3 4" id="KW-0413">Isomerase</keyword>
<dbReference type="OMA" id="GEFLQNE"/>
<comment type="function">
    <text evidence="4">PPIases accelerate the folding of proteins. It catalyzes the cis-trans isomerization of proline imidic peptide bonds in oligopeptides.</text>
</comment>
<dbReference type="InterPro" id="IPR024936">
    <property type="entry name" value="Cyclophilin-type_PPIase"/>
</dbReference>
<dbReference type="KEGG" id="pti:PHATRDRAFT_9070"/>
<feature type="domain" description="PPIase cyclophilin-type" evidence="5">
    <location>
        <begin position="33"/>
        <end position="191"/>
    </location>
</feature>
<name>B7FPU1_PHATC</name>
<dbReference type="Proteomes" id="UP000000759">
    <property type="component" value="Chromosome 1"/>
</dbReference>
<dbReference type="FunCoup" id="B7FPU1">
    <property type="interactions" value="501"/>
</dbReference>